<keyword evidence="3" id="KW-1185">Reference proteome</keyword>
<gene>
    <name evidence="2" type="ORF">HMPREF7215_0858</name>
</gene>
<evidence type="ECO:0000313" key="2">
    <source>
        <dbReference type="EMBL" id="EFB90136.1"/>
    </source>
</evidence>
<evidence type="ECO:0000313" key="3">
    <source>
        <dbReference type="Proteomes" id="UP000006462"/>
    </source>
</evidence>
<comment type="caution">
    <text evidence="2">The sequence shown here is derived from an EMBL/GenBank/DDBJ whole genome shotgun (WGS) entry which is preliminary data.</text>
</comment>
<feature type="domain" description="FMN-binding" evidence="1">
    <location>
        <begin position="46"/>
        <end position="134"/>
    </location>
</feature>
<organism evidence="2 3">
    <name type="scientific">Pyramidobacter piscolens W5455</name>
    <dbReference type="NCBI Taxonomy" id="352165"/>
    <lineage>
        <taxon>Bacteria</taxon>
        <taxon>Thermotogati</taxon>
        <taxon>Synergistota</taxon>
        <taxon>Synergistia</taxon>
        <taxon>Synergistales</taxon>
        <taxon>Dethiosulfovibrionaceae</taxon>
        <taxon>Pyramidobacter</taxon>
    </lineage>
</organism>
<reference evidence="2 3" key="1">
    <citation type="submission" date="2009-12" db="EMBL/GenBank/DDBJ databases">
        <authorList>
            <person name="Shrivastava S."/>
            <person name="Madupu R."/>
            <person name="Durkin A.S."/>
            <person name="Torralba M."/>
            <person name="Methe B."/>
            <person name="Sutton G.G."/>
            <person name="Strausberg R.L."/>
            <person name="Nelson K.E."/>
        </authorList>
    </citation>
    <scope>NUCLEOTIDE SEQUENCE [LARGE SCALE GENOMIC DNA]</scope>
    <source>
        <strain evidence="2 3">W5455</strain>
    </source>
</reference>
<dbReference type="EMBL" id="ADFP01000093">
    <property type="protein sequence ID" value="EFB90136.1"/>
    <property type="molecule type" value="Genomic_DNA"/>
</dbReference>
<proteinExistence type="predicted"/>
<protein>
    <recommendedName>
        <fullName evidence="1">FMN-binding domain-containing protein</fullName>
    </recommendedName>
</protein>
<dbReference type="RefSeq" id="WP_009165367.1">
    <property type="nucleotide sequence ID" value="NZ_ADFP01000093.1"/>
</dbReference>
<dbReference type="Pfam" id="PF04205">
    <property type="entry name" value="FMN_bind"/>
    <property type="match status" value="1"/>
</dbReference>
<sequence length="137" mass="15100">MKKALILAAVLAVIGGGVFAMKDKIFGVTYRDGVYEGEYQADDGENTKVILTLKDNRIVACVLEARDAMGNIKDENHGKDGSAEDFRQAQRAVREMKKYPDMLIETQDVDKMDSISGASVTYKAMQIAVHEALNKAR</sequence>
<name>A0ABM9ZT96_9BACT</name>
<dbReference type="Gene3D" id="3.90.1010.20">
    <property type="match status" value="1"/>
</dbReference>
<dbReference type="Proteomes" id="UP000006462">
    <property type="component" value="Unassembled WGS sequence"/>
</dbReference>
<accession>A0ABM9ZT96</accession>
<evidence type="ECO:0000259" key="1">
    <source>
        <dbReference type="Pfam" id="PF04205"/>
    </source>
</evidence>
<dbReference type="InterPro" id="IPR007329">
    <property type="entry name" value="FMN-bd"/>
</dbReference>